<feature type="DNA-binding region" description="H-T-H motif" evidence="2">
    <location>
        <begin position="35"/>
        <end position="54"/>
    </location>
</feature>
<dbReference type="InterPro" id="IPR036271">
    <property type="entry name" value="Tet_transcr_reg_TetR-rel_C_sf"/>
</dbReference>
<dbReference type="GO" id="GO:0003677">
    <property type="term" value="F:DNA binding"/>
    <property type="evidence" value="ECO:0007669"/>
    <property type="project" value="UniProtKB-UniRule"/>
</dbReference>
<dbReference type="AlphaFoldDB" id="A0A4R3NL70"/>
<dbReference type="SUPFAM" id="SSF46689">
    <property type="entry name" value="Homeodomain-like"/>
    <property type="match status" value="1"/>
</dbReference>
<comment type="caution">
    <text evidence="4">The sequence shown here is derived from an EMBL/GenBank/DDBJ whole genome shotgun (WGS) entry which is preliminary data.</text>
</comment>
<dbReference type="EMBL" id="SMAS01000003">
    <property type="protein sequence ID" value="TCT35711.1"/>
    <property type="molecule type" value="Genomic_DNA"/>
</dbReference>
<accession>A0A4R3NL70</accession>
<name>A0A4R3NL70_9GAMM</name>
<dbReference type="SUPFAM" id="SSF48498">
    <property type="entry name" value="Tetracyclin repressor-like, C-terminal domain"/>
    <property type="match status" value="1"/>
</dbReference>
<dbReference type="InterPro" id="IPR009057">
    <property type="entry name" value="Homeodomain-like_sf"/>
</dbReference>
<dbReference type="Proteomes" id="UP000295055">
    <property type="component" value="Unassembled WGS sequence"/>
</dbReference>
<evidence type="ECO:0000313" key="4">
    <source>
        <dbReference type="EMBL" id="TCT35711.1"/>
    </source>
</evidence>
<protein>
    <submittedName>
        <fullName evidence="4">TetR family transcriptional regulator</fullName>
    </submittedName>
</protein>
<dbReference type="PROSITE" id="PS50977">
    <property type="entry name" value="HTH_TETR_2"/>
    <property type="match status" value="1"/>
</dbReference>
<dbReference type="InterPro" id="IPR001647">
    <property type="entry name" value="HTH_TetR"/>
</dbReference>
<keyword evidence="1 2" id="KW-0238">DNA-binding</keyword>
<evidence type="ECO:0000313" key="5">
    <source>
        <dbReference type="Proteomes" id="UP000295055"/>
    </source>
</evidence>
<evidence type="ECO:0000256" key="2">
    <source>
        <dbReference type="PROSITE-ProRule" id="PRU00335"/>
    </source>
</evidence>
<reference evidence="4 5" key="1">
    <citation type="submission" date="2019-03" db="EMBL/GenBank/DDBJ databases">
        <title>Genomic analyses of the natural microbiome of Caenorhabditis elegans.</title>
        <authorList>
            <person name="Samuel B."/>
        </authorList>
    </citation>
    <scope>NUCLEOTIDE SEQUENCE [LARGE SCALE GENOMIC DNA]</scope>
    <source>
        <strain evidence="4 5">JUb102</strain>
    </source>
</reference>
<dbReference type="Gene3D" id="1.10.10.60">
    <property type="entry name" value="Homeodomain-like"/>
    <property type="match status" value="1"/>
</dbReference>
<feature type="domain" description="HTH tetR-type" evidence="3">
    <location>
        <begin position="12"/>
        <end position="72"/>
    </location>
</feature>
<dbReference type="RefSeq" id="WP_132495943.1">
    <property type="nucleotide sequence ID" value="NZ_SMAS01000003.1"/>
</dbReference>
<dbReference type="InterPro" id="IPR015292">
    <property type="entry name" value="Tscrpt_reg_YbiH_C"/>
</dbReference>
<evidence type="ECO:0000259" key="3">
    <source>
        <dbReference type="PROSITE" id="PS50977"/>
    </source>
</evidence>
<proteinExistence type="predicted"/>
<organism evidence="4 5">
    <name type="scientific">Providencia alcalifaciens</name>
    <dbReference type="NCBI Taxonomy" id="126385"/>
    <lineage>
        <taxon>Bacteria</taxon>
        <taxon>Pseudomonadati</taxon>
        <taxon>Pseudomonadota</taxon>
        <taxon>Gammaproteobacteria</taxon>
        <taxon>Enterobacterales</taxon>
        <taxon>Morganellaceae</taxon>
        <taxon>Providencia</taxon>
    </lineage>
</organism>
<gene>
    <name evidence="4" type="ORF">EC835_103165</name>
</gene>
<dbReference type="Pfam" id="PF09209">
    <property type="entry name" value="CecR_C"/>
    <property type="match status" value="1"/>
</dbReference>
<dbReference type="Gene3D" id="1.10.357.10">
    <property type="entry name" value="Tetracycline Repressor, domain 2"/>
    <property type="match status" value="1"/>
</dbReference>
<evidence type="ECO:0000256" key="1">
    <source>
        <dbReference type="ARBA" id="ARBA00023125"/>
    </source>
</evidence>
<dbReference type="Pfam" id="PF00440">
    <property type="entry name" value="TetR_N"/>
    <property type="match status" value="1"/>
</dbReference>
<dbReference type="OrthoDB" id="9151800at2"/>
<sequence>MTEINKNTLSSELTKEKLINEGIKQFALYGINGVRTRQLAESAGVNQSAIPYHMGGKMGVYAAVIHKIAADLAQMSNVSVFDVQFEQLKSRASHEVVEVESLLRLLIKGLGLALLSPGHEYYSILILREQLEPTENADIIFKEFIEPFHSRLTSLVQFITDEDQATAIISAHALIGQVLGFVIAKKSLLKRLNQKNLDKDLLDKILEQVSVFACNAIISR</sequence>